<keyword evidence="4" id="KW-1003">Cell membrane</keyword>
<reference evidence="10" key="1">
    <citation type="submission" date="2016-05" db="EMBL/GenBank/DDBJ databases">
        <authorList>
            <person name="Cock P.J.A."/>
            <person name="Cock P.J.A."/>
        </authorList>
    </citation>
    <scope>NUCLEOTIDE SEQUENCE</scope>
    <source>
        <strain evidence="10">PWN146_assembly</strain>
    </source>
</reference>
<dbReference type="PANTHER" id="PTHR33529:SF2">
    <property type="entry name" value="LIPOPOLYSACCHARIDE EXPORT SYSTEM PERMEASE PROTEIN LPTG"/>
    <property type="match status" value="1"/>
</dbReference>
<comment type="subcellular location">
    <subcellularLocation>
        <location evidence="2">Cell membrane</location>
        <topology evidence="2">Multi-pass membrane protein</topology>
    </subcellularLocation>
</comment>
<accession>A0A1C3HGA2</accession>
<dbReference type="EMBL" id="LT575490">
    <property type="protein sequence ID" value="SAY44055.1"/>
    <property type="molecule type" value="Genomic_DNA"/>
</dbReference>
<evidence type="ECO:0000256" key="1">
    <source>
        <dbReference type="ARBA" id="ARBA00002265"/>
    </source>
</evidence>
<proteinExistence type="inferred from homology"/>
<dbReference type="NCBIfam" id="TIGR04408">
    <property type="entry name" value="LptG_lptG"/>
    <property type="match status" value="1"/>
</dbReference>
<dbReference type="GO" id="GO:0043190">
    <property type="term" value="C:ATP-binding cassette (ABC) transporter complex"/>
    <property type="evidence" value="ECO:0007669"/>
    <property type="project" value="InterPro"/>
</dbReference>
<dbReference type="InterPro" id="IPR030923">
    <property type="entry name" value="LptG"/>
</dbReference>
<sequence length="359" mass="39553">MTIFSRYLIRNVFIGFAAAAGLLIPLFTTFTLINELEDVTPGGYRWQQALLVTVLTLPRSLVDLGPFIALLGGIVGLGQLSKTLELTAIRSAGMSIFRIALVMLAAGLLMNLSLGALDEWAASPLQQRALQMKNNALAQSNDNDVTVNPLWARHGNEFVTVKTVDENDQPHGIEIFRYQANRALESYLYAESASTAADGNWLLHNVMQKSWQGRKETIERHNSLLWRSLFAVPSLKELTLPAGSFSLQQLDRYIDYLQGSGQPSTEYRLALWKKLGQPLLVLAMILLAIPFTFTAPRTPGMGSRLALGVIVGLLTYIAYQIVLNLGLLFALNAPFTALAPPLLILALALALVYRFDRRG</sequence>
<feature type="transmembrane region" description="Helical" evidence="9">
    <location>
        <begin position="12"/>
        <end position="33"/>
    </location>
</feature>
<comment type="function">
    <text evidence="1">Part of the ABC transporter complex LptBFG involved in the translocation of lipopolysaccharide (LPS) from the inner membrane to the outer membrane.</text>
</comment>
<evidence type="ECO:0000256" key="2">
    <source>
        <dbReference type="ARBA" id="ARBA00004651"/>
    </source>
</evidence>
<organism evidence="10">
    <name type="scientific">Serratia marcescens</name>
    <dbReference type="NCBI Taxonomy" id="615"/>
    <lineage>
        <taxon>Bacteria</taxon>
        <taxon>Pseudomonadati</taxon>
        <taxon>Pseudomonadota</taxon>
        <taxon>Gammaproteobacteria</taxon>
        <taxon>Enterobacterales</taxon>
        <taxon>Yersiniaceae</taxon>
        <taxon>Serratia</taxon>
    </lineage>
</organism>
<feature type="transmembrane region" description="Helical" evidence="9">
    <location>
        <begin position="275"/>
        <end position="293"/>
    </location>
</feature>
<feature type="transmembrane region" description="Helical" evidence="9">
    <location>
        <begin position="337"/>
        <end position="355"/>
    </location>
</feature>
<dbReference type="InterPro" id="IPR005495">
    <property type="entry name" value="LptG/LptF_permease"/>
</dbReference>
<evidence type="ECO:0000256" key="3">
    <source>
        <dbReference type="ARBA" id="ARBA00007725"/>
    </source>
</evidence>
<name>A0A1C3HGA2_SERMA</name>
<evidence type="ECO:0000256" key="9">
    <source>
        <dbReference type="SAM" id="Phobius"/>
    </source>
</evidence>
<comment type="similarity">
    <text evidence="3">Belongs to the LptF/LptG family.</text>
</comment>
<dbReference type="GO" id="GO:0015920">
    <property type="term" value="P:lipopolysaccharide transport"/>
    <property type="evidence" value="ECO:0007669"/>
    <property type="project" value="TreeGrafter"/>
</dbReference>
<evidence type="ECO:0000256" key="5">
    <source>
        <dbReference type="ARBA" id="ARBA00022692"/>
    </source>
</evidence>
<dbReference type="PANTHER" id="PTHR33529">
    <property type="entry name" value="SLR0882 PROTEIN-RELATED"/>
    <property type="match status" value="1"/>
</dbReference>
<feature type="transmembrane region" description="Helical" evidence="9">
    <location>
        <begin position="305"/>
        <end position="331"/>
    </location>
</feature>
<dbReference type="AlphaFoldDB" id="A0A1C3HGA2"/>
<evidence type="ECO:0000256" key="6">
    <source>
        <dbReference type="ARBA" id="ARBA00022989"/>
    </source>
</evidence>
<dbReference type="Pfam" id="PF03739">
    <property type="entry name" value="LptF_LptG"/>
    <property type="match status" value="1"/>
</dbReference>
<comment type="subunit">
    <text evidence="8">Component of the lipopolysaccharide transport and assembly complex. The LptBFG transporter is composed of two ATP-binding proteins (LptB) and two transmembrane proteins (LptF and LptG).</text>
</comment>
<dbReference type="GO" id="GO:0055085">
    <property type="term" value="P:transmembrane transport"/>
    <property type="evidence" value="ECO:0007669"/>
    <property type="project" value="InterPro"/>
</dbReference>
<evidence type="ECO:0000256" key="4">
    <source>
        <dbReference type="ARBA" id="ARBA00022475"/>
    </source>
</evidence>
<protein>
    <submittedName>
        <fullName evidence="10">Lipopolysaccharide export system permease protein LptG</fullName>
    </submittedName>
</protein>
<feature type="transmembrane region" description="Helical" evidence="9">
    <location>
        <begin position="64"/>
        <end position="84"/>
    </location>
</feature>
<evidence type="ECO:0000256" key="7">
    <source>
        <dbReference type="ARBA" id="ARBA00023136"/>
    </source>
</evidence>
<keyword evidence="6 9" id="KW-1133">Transmembrane helix</keyword>
<feature type="transmembrane region" description="Helical" evidence="9">
    <location>
        <begin position="96"/>
        <end position="117"/>
    </location>
</feature>
<gene>
    <name evidence="10" type="primary">lptG_1</name>
    <name evidence="10" type="ORF">PWN146_02753</name>
</gene>
<keyword evidence="7 9" id="KW-0472">Membrane</keyword>
<keyword evidence="5 9" id="KW-0812">Transmembrane</keyword>
<evidence type="ECO:0000313" key="10">
    <source>
        <dbReference type="EMBL" id="SAY44055.1"/>
    </source>
</evidence>
<evidence type="ECO:0000256" key="8">
    <source>
        <dbReference type="ARBA" id="ARBA00026081"/>
    </source>
</evidence>